<dbReference type="Proteomes" id="UP000270924">
    <property type="component" value="Unassembled WGS sequence"/>
</dbReference>
<dbReference type="OrthoDB" id="5788395at2759"/>
<evidence type="ECO:0000313" key="2">
    <source>
        <dbReference type="Proteomes" id="UP000270924"/>
    </source>
</evidence>
<dbReference type="InParanoid" id="A0A3P7DSV6"/>
<evidence type="ECO:0000313" key="1">
    <source>
        <dbReference type="EMBL" id="VDM12603.1"/>
    </source>
</evidence>
<protein>
    <submittedName>
        <fullName evidence="1">Uncharacterized protein</fullName>
    </submittedName>
</protein>
<dbReference type="EMBL" id="UYWW01003271">
    <property type="protein sequence ID" value="VDM12603.1"/>
    <property type="molecule type" value="Genomic_DNA"/>
</dbReference>
<keyword evidence="2" id="KW-1185">Reference proteome</keyword>
<dbReference type="AlphaFoldDB" id="A0A3P7DSV6"/>
<name>A0A3P7DSV6_WUCBA</name>
<gene>
    <name evidence="1" type="ORF">WBA_LOCUS5989</name>
</gene>
<feature type="non-terminal residue" evidence="1">
    <location>
        <position position="261"/>
    </location>
</feature>
<sequence length="261" mass="29299">MHYLLPVYLTFSAQLLYLKYSIITASDLSLDIGSGAASQLIREAAHQLLSSPRSLYLSFRTHESPLLLPLAYIKTYSGNVSLNEILPAHIRDVISTANSSVFYRLTSITVEEKHILIVTQIKWKRPFENDGISYANIDWNFQWMEETIAVTSPVIPLSSREFLSTLCTSCYFLLNVWANGSPILTATNGTVVLEKRDRLNLRVVNPDKNVTSVFVSMFLSVTAELRPVIDSGTLRTLVQLLDTNVVMESGAFPPSWSFFVQ</sequence>
<organism evidence="1 2">
    <name type="scientific">Wuchereria bancrofti</name>
    <dbReference type="NCBI Taxonomy" id="6293"/>
    <lineage>
        <taxon>Eukaryota</taxon>
        <taxon>Metazoa</taxon>
        <taxon>Ecdysozoa</taxon>
        <taxon>Nematoda</taxon>
        <taxon>Chromadorea</taxon>
        <taxon>Rhabditida</taxon>
        <taxon>Spirurina</taxon>
        <taxon>Spiruromorpha</taxon>
        <taxon>Filarioidea</taxon>
        <taxon>Onchocercidae</taxon>
        <taxon>Wuchereria</taxon>
    </lineage>
</organism>
<accession>A0A3P7DSV6</accession>
<reference evidence="1 2" key="1">
    <citation type="submission" date="2018-11" db="EMBL/GenBank/DDBJ databases">
        <authorList>
            <consortium name="Pathogen Informatics"/>
        </authorList>
    </citation>
    <scope>NUCLEOTIDE SEQUENCE [LARGE SCALE GENOMIC DNA]</scope>
</reference>
<proteinExistence type="predicted"/>